<name>A0A7X2V4M9_9BACI</name>
<keyword evidence="4" id="KW-1185">Reference proteome</keyword>
<reference evidence="3 4" key="1">
    <citation type="journal article" date="2017" name="Int. J. Syst. Evol. Microbiol.">
        <title>Bacillus mangrovi sp. nov., isolated from a sediment sample from a mangrove forest.</title>
        <authorList>
            <person name="Gupta V."/>
            <person name="Singh P.K."/>
            <person name="Korpole S."/>
            <person name="Tanuku N.R.S."/>
            <person name="Pinnaka A.K."/>
        </authorList>
    </citation>
    <scope>NUCLEOTIDE SEQUENCE [LARGE SCALE GENOMIC DNA]</scope>
    <source>
        <strain evidence="3 4">KCTC 33872</strain>
    </source>
</reference>
<evidence type="ECO:0000313" key="3">
    <source>
        <dbReference type="EMBL" id="MTH53188.1"/>
    </source>
</evidence>
<dbReference type="Pfam" id="PF01636">
    <property type="entry name" value="APH"/>
    <property type="match status" value="1"/>
</dbReference>
<keyword evidence="3" id="KW-0808">Transferase</keyword>
<dbReference type="InterPro" id="IPR011009">
    <property type="entry name" value="Kinase-like_dom_sf"/>
</dbReference>
<organism evidence="3 4">
    <name type="scientific">Metabacillus mangrovi</name>
    <dbReference type="NCBI Taxonomy" id="1491830"/>
    <lineage>
        <taxon>Bacteria</taxon>
        <taxon>Bacillati</taxon>
        <taxon>Bacillota</taxon>
        <taxon>Bacilli</taxon>
        <taxon>Bacillales</taxon>
        <taxon>Bacillaceae</taxon>
        <taxon>Metabacillus</taxon>
    </lineage>
</organism>
<evidence type="ECO:0000259" key="2">
    <source>
        <dbReference type="Pfam" id="PF01636"/>
    </source>
</evidence>
<gene>
    <name evidence="3" type="ORF">GKZ89_07155</name>
</gene>
<accession>A0A7X2V4M9</accession>
<dbReference type="GO" id="GO:0009088">
    <property type="term" value="P:threonine biosynthetic process"/>
    <property type="evidence" value="ECO:0007669"/>
    <property type="project" value="TreeGrafter"/>
</dbReference>
<proteinExistence type="inferred from homology"/>
<evidence type="ECO:0000313" key="4">
    <source>
        <dbReference type="Proteomes" id="UP000434639"/>
    </source>
</evidence>
<dbReference type="Gene3D" id="3.90.1200.10">
    <property type="match status" value="1"/>
</dbReference>
<sequence>MEEWVKHLFSSDLLRRAARHFHADCDPSIKLGEQENFVFEVKLKNGPAILRMTHSSHRSIREIEEELDFFVYLHQCGVQVCRPLGSAIDRILPIPLKDGSFFYCCLFEKARGNRTVPGSPDWTEQLFYEWGRSMASMHAVAKNYHAGSGRKQFKQDAGEKLLMQRKKLTDCLSSMPRQEYGLIHGDLHSGNFFFYNGKLQIFDFDDSSPHWFASDLAIPVYYYAWFLEVNGDSDSVDKCRLFFKHLSEGYQSIRPLTEQMASSIPLFLKVRDFMLYAYFHKKYEIGSLERVLQNSLQRMEKRIMNNEEIVKMEWGKYAGALDLN</sequence>
<dbReference type="Proteomes" id="UP000434639">
    <property type="component" value="Unassembled WGS sequence"/>
</dbReference>
<dbReference type="GO" id="GO:0004413">
    <property type="term" value="F:homoserine kinase activity"/>
    <property type="evidence" value="ECO:0007669"/>
    <property type="project" value="TreeGrafter"/>
</dbReference>
<dbReference type="RefSeq" id="WP_155111710.1">
    <property type="nucleotide sequence ID" value="NZ_WMIB01000004.1"/>
</dbReference>
<dbReference type="AlphaFoldDB" id="A0A7X2V4M9"/>
<dbReference type="PANTHER" id="PTHR21064">
    <property type="entry name" value="AMINOGLYCOSIDE PHOSPHOTRANSFERASE DOMAIN-CONTAINING PROTEIN-RELATED"/>
    <property type="match status" value="1"/>
</dbReference>
<dbReference type="EMBL" id="WMIB01000004">
    <property type="protein sequence ID" value="MTH53188.1"/>
    <property type="molecule type" value="Genomic_DNA"/>
</dbReference>
<dbReference type="PANTHER" id="PTHR21064:SF6">
    <property type="entry name" value="AMINOGLYCOSIDE PHOSPHOTRANSFERASE DOMAIN-CONTAINING PROTEIN"/>
    <property type="match status" value="1"/>
</dbReference>
<dbReference type="OrthoDB" id="4030632at2"/>
<evidence type="ECO:0000256" key="1">
    <source>
        <dbReference type="ARBA" id="ARBA00038240"/>
    </source>
</evidence>
<protein>
    <submittedName>
        <fullName evidence="3">Phosphotransferase</fullName>
    </submittedName>
</protein>
<feature type="domain" description="Aminoglycoside phosphotransferase" evidence="2">
    <location>
        <begin position="33"/>
        <end position="223"/>
    </location>
</feature>
<dbReference type="InterPro" id="IPR050249">
    <property type="entry name" value="Pseudomonas-type_ThrB"/>
</dbReference>
<dbReference type="InterPro" id="IPR002575">
    <property type="entry name" value="Aminoglycoside_PTrfase"/>
</dbReference>
<comment type="caution">
    <text evidence="3">The sequence shown here is derived from an EMBL/GenBank/DDBJ whole genome shotgun (WGS) entry which is preliminary data.</text>
</comment>
<dbReference type="SUPFAM" id="SSF56112">
    <property type="entry name" value="Protein kinase-like (PK-like)"/>
    <property type="match status" value="1"/>
</dbReference>
<comment type="similarity">
    <text evidence="1">Belongs to the pseudomonas-type ThrB family.</text>
</comment>